<feature type="transmembrane region" description="Helical" evidence="5">
    <location>
        <begin position="253"/>
        <end position="272"/>
    </location>
</feature>
<dbReference type="GO" id="GO:0005886">
    <property type="term" value="C:plasma membrane"/>
    <property type="evidence" value="ECO:0007669"/>
    <property type="project" value="UniProtKB-SubCell"/>
</dbReference>
<comment type="subcellular location">
    <subcellularLocation>
        <location evidence="5">Cell membrane</location>
        <topology evidence="5">Multi-pass membrane protein</topology>
    </subcellularLocation>
    <subcellularLocation>
        <location evidence="1">Membrane</location>
        <topology evidence="1">Multi-pass membrane protein</topology>
    </subcellularLocation>
</comment>
<dbReference type="InterPro" id="IPR002781">
    <property type="entry name" value="TM_pro_TauE-like"/>
</dbReference>
<evidence type="ECO:0000256" key="1">
    <source>
        <dbReference type="ARBA" id="ARBA00004141"/>
    </source>
</evidence>
<protein>
    <recommendedName>
        <fullName evidence="5">Probable membrane transporter protein</fullName>
    </recommendedName>
</protein>
<accession>A0A563VKD3</accession>
<proteinExistence type="inferred from homology"/>
<reference evidence="6 7" key="1">
    <citation type="submission" date="2019-01" db="EMBL/GenBank/DDBJ databases">
        <authorList>
            <person name="Brito A."/>
        </authorList>
    </citation>
    <scope>NUCLEOTIDE SEQUENCE [LARGE SCALE GENOMIC DNA]</scope>
    <source>
        <strain evidence="6">1</strain>
    </source>
</reference>
<dbReference type="PANTHER" id="PTHR31154:SF4">
    <property type="entry name" value="MEMBRANE TRANSPORTER PROTEIN"/>
    <property type="match status" value="1"/>
</dbReference>
<feature type="transmembrane region" description="Helical" evidence="5">
    <location>
        <begin position="44"/>
        <end position="76"/>
    </location>
</feature>
<dbReference type="Pfam" id="PF01925">
    <property type="entry name" value="TauE"/>
    <property type="match status" value="1"/>
</dbReference>
<evidence type="ECO:0000256" key="4">
    <source>
        <dbReference type="ARBA" id="ARBA00023136"/>
    </source>
</evidence>
<evidence type="ECO:0000256" key="3">
    <source>
        <dbReference type="ARBA" id="ARBA00022989"/>
    </source>
</evidence>
<evidence type="ECO:0000313" key="6">
    <source>
        <dbReference type="EMBL" id="VEP11904.1"/>
    </source>
</evidence>
<gene>
    <name evidence="6" type="ORF">H1P_1250008</name>
</gene>
<keyword evidence="3 5" id="KW-1133">Transmembrane helix</keyword>
<evidence type="ECO:0000256" key="5">
    <source>
        <dbReference type="RuleBase" id="RU363041"/>
    </source>
</evidence>
<dbReference type="AlphaFoldDB" id="A0A563VKD3"/>
<evidence type="ECO:0000313" key="7">
    <source>
        <dbReference type="Proteomes" id="UP000320055"/>
    </source>
</evidence>
<comment type="similarity">
    <text evidence="5">Belongs to the 4-toluene sulfonate uptake permease (TSUP) (TC 2.A.102) family.</text>
</comment>
<feature type="transmembrane region" description="Helical" evidence="5">
    <location>
        <begin position="143"/>
        <end position="159"/>
    </location>
</feature>
<dbReference type="PANTHER" id="PTHR31154">
    <property type="entry name" value="MEMBRANE TRANSPORTER PROTEIN"/>
    <property type="match status" value="1"/>
</dbReference>
<dbReference type="EMBL" id="CAACVJ010000030">
    <property type="protein sequence ID" value="VEP11904.1"/>
    <property type="molecule type" value="Genomic_DNA"/>
</dbReference>
<name>A0A563VKD3_9CYAN</name>
<evidence type="ECO:0000256" key="2">
    <source>
        <dbReference type="ARBA" id="ARBA00022692"/>
    </source>
</evidence>
<feature type="transmembrane region" description="Helical" evidence="5">
    <location>
        <begin position="179"/>
        <end position="212"/>
    </location>
</feature>
<keyword evidence="2 5" id="KW-0812">Transmembrane</keyword>
<keyword evidence="7" id="KW-1185">Reference proteome</keyword>
<feature type="transmembrane region" description="Helical" evidence="5">
    <location>
        <begin position="279"/>
        <end position="299"/>
    </location>
</feature>
<feature type="transmembrane region" description="Helical" evidence="5">
    <location>
        <begin position="305"/>
        <end position="326"/>
    </location>
</feature>
<dbReference type="Proteomes" id="UP000320055">
    <property type="component" value="Unassembled WGS sequence"/>
</dbReference>
<keyword evidence="4 5" id="KW-0472">Membrane</keyword>
<sequence length="352" mass="38912">MKSLTHRLKLMFKKQNILLPVLVGTVWLLLMASGNRWHLFLDNWFMSVTMAVGSFIAGSTSEGGGAVAFPVMTLLFNIQPAVARDFSLMIQSVGMTAAAIAIFQNRIPIESRALIFAGGGGAVGIIFGLEVVAPYLPPVTSKMFFVSLWLSFGVALLWMNRDRQRHLWQRIPDFKRYDALILIAVGAIGGIVSGITGSGLDILTFSLLVLAFRMDEKVATPTSVILMASNALVGFWWRLQFSANPIVSDTWNYWWVCIPVVVIGAPIGARFIAKRSNLFVIRLLLTSIIIQFVTALLILPLTLKIMLFSTATFAVGLILFLSMIYAGKRRLSQNKVVLFQLQANAKPEKMKI</sequence>
<keyword evidence="5" id="KW-1003">Cell membrane</keyword>
<feature type="transmembrane region" description="Helical" evidence="5">
    <location>
        <begin position="113"/>
        <end position="136"/>
    </location>
</feature>
<organism evidence="6 7">
    <name type="scientific">Hyella patelloides LEGE 07179</name>
    <dbReference type="NCBI Taxonomy" id="945734"/>
    <lineage>
        <taxon>Bacteria</taxon>
        <taxon>Bacillati</taxon>
        <taxon>Cyanobacteriota</taxon>
        <taxon>Cyanophyceae</taxon>
        <taxon>Pleurocapsales</taxon>
        <taxon>Hyellaceae</taxon>
        <taxon>Hyella</taxon>
    </lineage>
</organism>